<feature type="transmembrane region" description="Helical" evidence="2">
    <location>
        <begin position="143"/>
        <end position="164"/>
    </location>
</feature>
<keyword evidence="2" id="KW-1133">Transmembrane helix</keyword>
<evidence type="ECO:0000313" key="3">
    <source>
        <dbReference type="EMBL" id="SFR67627.1"/>
    </source>
</evidence>
<feature type="transmembrane region" description="Helical" evidence="2">
    <location>
        <begin position="108"/>
        <end position="131"/>
    </location>
</feature>
<feature type="transmembrane region" description="Helical" evidence="2">
    <location>
        <begin position="80"/>
        <end position="102"/>
    </location>
</feature>
<proteinExistence type="predicted"/>
<reference evidence="4" key="1">
    <citation type="submission" date="2016-10" db="EMBL/GenBank/DDBJ databases">
        <authorList>
            <person name="Varghese N."/>
            <person name="Submissions S."/>
        </authorList>
    </citation>
    <scope>NUCLEOTIDE SEQUENCE [LARGE SCALE GENOMIC DNA]</scope>
    <source>
        <strain evidence="4">CGMCC 1.8711</strain>
    </source>
</reference>
<keyword evidence="2" id="KW-0812">Transmembrane</keyword>
<evidence type="ECO:0000256" key="2">
    <source>
        <dbReference type="SAM" id="Phobius"/>
    </source>
</evidence>
<feature type="transmembrane region" description="Helical" evidence="2">
    <location>
        <begin position="300"/>
        <end position="320"/>
    </location>
</feature>
<feature type="transmembrane region" description="Helical" evidence="2">
    <location>
        <begin position="520"/>
        <end position="540"/>
    </location>
</feature>
<dbReference type="AlphaFoldDB" id="A0A1I6ILI0"/>
<organism evidence="3 4">
    <name type="scientific">Halogeometricum limi</name>
    <dbReference type="NCBI Taxonomy" id="555875"/>
    <lineage>
        <taxon>Archaea</taxon>
        <taxon>Methanobacteriati</taxon>
        <taxon>Methanobacteriota</taxon>
        <taxon>Stenosarchaea group</taxon>
        <taxon>Halobacteria</taxon>
        <taxon>Halobacteriales</taxon>
        <taxon>Haloferacaceae</taxon>
        <taxon>Halogeometricum</taxon>
    </lineage>
</organism>
<keyword evidence="2" id="KW-0472">Membrane</keyword>
<feature type="transmembrane region" description="Helical" evidence="2">
    <location>
        <begin position="256"/>
        <end position="276"/>
    </location>
</feature>
<accession>A0A1I6ILI0</accession>
<name>A0A1I6ILI0_9EURY</name>
<gene>
    <name evidence="3" type="ORF">SAMN04488124_3384</name>
</gene>
<feature type="transmembrane region" description="Helical" evidence="2">
    <location>
        <begin position="211"/>
        <end position="235"/>
    </location>
</feature>
<feature type="transmembrane region" description="Helical" evidence="2">
    <location>
        <begin position="392"/>
        <end position="413"/>
    </location>
</feature>
<protein>
    <submittedName>
        <fullName evidence="3">Uncharacterized protein</fullName>
    </submittedName>
</protein>
<sequence length="541" mass="53511">MTDSSHQPFETTNAAPAASNWRPTTTSVAVVVTLTATFGGLLTLTTGLWNAVLPAVGGAVLFAAALSLSATERYRPLARFVAASLLVPASAAVVSGVGYALAKQLGGPYPVGSVFVVVGLATAGFGSAAAVRGDLSTDTVASTLSVATVATLPPTLAFAVFALARVLGEYATTLYVPVLVPDPVPASAFPLAVLDGVRRFLLAPVHDGPHLFSFALVCYVAVVGLSAVLRTYPVADLLSPSDPESAARVVDPAERAATFAATVGVFVVFVAGVLFVTPDGFAVLPPRVRGPLTTLAGVDALRPLLFVSGVVGVALGTGSWAVRGRSEAESGALDGPVPSLLAGVVVALCAFVFAEQLLSVLLGVTLAILPDGYAADVRVQTDAVVAFYGGDVVLLGLAAGLLLAAAVSLLVLYAATRSGTATDGAAGAAAASSGLFAASAVAGTVGASTPLVFAGLVASLVVADAGSHGTTLGREVGRLGETRRAELVHLAATAVVGVVGATLAGGLASLLGGVPTLDGSVLSVALGGAVLGVFLFAVALR</sequence>
<feature type="region of interest" description="Disordered" evidence="1">
    <location>
        <begin position="1"/>
        <end position="20"/>
    </location>
</feature>
<evidence type="ECO:0000313" key="4">
    <source>
        <dbReference type="Proteomes" id="UP000243250"/>
    </source>
</evidence>
<feature type="transmembrane region" description="Helical" evidence="2">
    <location>
        <begin position="48"/>
        <end position="68"/>
    </location>
</feature>
<keyword evidence="4" id="KW-1185">Reference proteome</keyword>
<dbReference type="RefSeq" id="WP_089883098.1">
    <property type="nucleotide sequence ID" value="NZ_FOYS01000006.1"/>
</dbReference>
<evidence type="ECO:0000256" key="1">
    <source>
        <dbReference type="SAM" id="MobiDB-lite"/>
    </source>
</evidence>
<dbReference type="Pfam" id="PF24363">
    <property type="entry name" value="DUF7519"/>
    <property type="match status" value="1"/>
</dbReference>
<feature type="compositionally biased region" description="Polar residues" evidence="1">
    <location>
        <begin position="1"/>
        <end position="14"/>
    </location>
</feature>
<dbReference type="OrthoDB" id="386397at2157"/>
<feature type="transmembrane region" description="Helical" evidence="2">
    <location>
        <begin position="487"/>
        <end position="508"/>
    </location>
</feature>
<feature type="transmembrane region" description="Helical" evidence="2">
    <location>
        <begin position="340"/>
        <end position="369"/>
    </location>
</feature>
<dbReference type="STRING" id="555875.SAMN04488124_3384"/>
<dbReference type="Proteomes" id="UP000243250">
    <property type="component" value="Unassembled WGS sequence"/>
</dbReference>
<dbReference type="InterPro" id="IPR055941">
    <property type="entry name" value="DUF7519"/>
</dbReference>
<dbReference type="EMBL" id="FOYS01000006">
    <property type="protein sequence ID" value="SFR67627.1"/>
    <property type="molecule type" value="Genomic_DNA"/>
</dbReference>